<dbReference type="Proteomes" id="UP001549921">
    <property type="component" value="Unassembled WGS sequence"/>
</dbReference>
<dbReference type="InterPro" id="IPR005334">
    <property type="entry name" value="Tctex-1-like"/>
</dbReference>
<reference evidence="5 6" key="1">
    <citation type="submission" date="2024-06" db="EMBL/GenBank/DDBJ databases">
        <title>A chromosome-level genome assembly of beet webworm, Loxostege sticticalis.</title>
        <authorList>
            <person name="Zhang Y."/>
        </authorList>
    </citation>
    <scope>NUCLEOTIDE SEQUENCE [LARGE SCALE GENOMIC DNA]</scope>
    <source>
        <strain evidence="4">AQ026</strain>
        <strain evidence="3">AQ028</strain>
        <tissue evidence="3">Male pupae</tissue>
        <tissue evidence="4">Whole body</tissue>
    </source>
</reference>
<evidence type="ECO:0000313" key="3">
    <source>
        <dbReference type="EMBL" id="KAL0841883.1"/>
    </source>
</evidence>
<comment type="similarity">
    <text evidence="1">Belongs to the dynein light chain Tctex-type family.</text>
</comment>
<accession>A0ABD0TFL1</accession>
<sequence length="187" mass="21544">MHSEAELKKSKTSVHPIKSQASMKSTTDHFGSKSMSRVKVRRASYGYGAVPGIRPVERTSQLGIDFKRPPLMFLNTYQLDPKPSFHLANVKSMIEEMLDEHFDGHKYNVQESTGLTIRLANELMRKLKNLYNRYRIIAIVTIGQKRAQSYYNSIAFIWDYERDAYVNTQREVSSAFIQVTVLGIYLD</sequence>
<dbReference type="PANTHER" id="PTHR21255:SF7">
    <property type="entry name" value="DYNEIN LIGHT CHAIN TCTEX-TYPE PROTEIN 2B"/>
    <property type="match status" value="1"/>
</dbReference>
<evidence type="ECO:0000313" key="4">
    <source>
        <dbReference type="EMBL" id="KAL0893706.1"/>
    </source>
</evidence>
<keyword evidence="5" id="KW-1185">Reference proteome</keyword>
<gene>
    <name evidence="4" type="ORF">ABMA27_013856</name>
    <name evidence="3" type="ORF">ABMA28_014119</name>
</gene>
<dbReference type="EMBL" id="JBEDNZ010000005">
    <property type="protein sequence ID" value="KAL0841883.1"/>
    <property type="molecule type" value="Genomic_DNA"/>
</dbReference>
<dbReference type="InterPro" id="IPR038586">
    <property type="entry name" value="Tctex-1-like_sf"/>
</dbReference>
<evidence type="ECO:0000256" key="2">
    <source>
        <dbReference type="SAM" id="MobiDB-lite"/>
    </source>
</evidence>
<dbReference type="AlphaFoldDB" id="A0ABD0TFL1"/>
<organism evidence="3 6">
    <name type="scientific">Loxostege sticticalis</name>
    <name type="common">Beet webworm moth</name>
    <dbReference type="NCBI Taxonomy" id="481309"/>
    <lineage>
        <taxon>Eukaryota</taxon>
        <taxon>Metazoa</taxon>
        <taxon>Ecdysozoa</taxon>
        <taxon>Arthropoda</taxon>
        <taxon>Hexapoda</taxon>
        <taxon>Insecta</taxon>
        <taxon>Pterygota</taxon>
        <taxon>Neoptera</taxon>
        <taxon>Endopterygota</taxon>
        <taxon>Lepidoptera</taxon>
        <taxon>Glossata</taxon>
        <taxon>Ditrysia</taxon>
        <taxon>Pyraloidea</taxon>
        <taxon>Crambidae</taxon>
        <taxon>Pyraustinae</taxon>
        <taxon>Loxostege</taxon>
    </lineage>
</organism>
<dbReference type="Gene3D" id="3.30.1140.40">
    <property type="entry name" value="Tctex-1"/>
    <property type="match status" value="1"/>
</dbReference>
<dbReference type="EMBL" id="JBEUOH010000005">
    <property type="protein sequence ID" value="KAL0893706.1"/>
    <property type="molecule type" value="Genomic_DNA"/>
</dbReference>
<evidence type="ECO:0000313" key="6">
    <source>
        <dbReference type="Proteomes" id="UP001549921"/>
    </source>
</evidence>
<protein>
    <submittedName>
        <fullName evidence="3">Uncharacterized protein</fullName>
    </submittedName>
</protein>
<evidence type="ECO:0000256" key="1">
    <source>
        <dbReference type="ARBA" id="ARBA00005361"/>
    </source>
</evidence>
<proteinExistence type="inferred from homology"/>
<dbReference type="PANTHER" id="PTHR21255">
    <property type="entry name" value="T-COMPLEX-ASSOCIATED-TESTIS-EXPRESSED 1/ DYNEIN LIGHT CHAIN"/>
    <property type="match status" value="1"/>
</dbReference>
<dbReference type="CDD" id="cd21451">
    <property type="entry name" value="DLC-like_TCTEX1D"/>
    <property type="match status" value="1"/>
</dbReference>
<comment type="caution">
    <text evidence="3">The sequence shown here is derived from an EMBL/GenBank/DDBJ whole genome shotgun (WGS) entry which is preliminary data.</text>
</comment>
<name>A0ABD0TFL1_LOXSC</name>
<feature type="region of interest" description="Disordered" evidence="2">
    <location>
        <begin position="1"/>
        <end position="33"/>
    </location>
</feature>
<evidence type="ECO:0000313" key="5">
    <source>
        <dbReference type="Proteomes" id="UP001549920"/>
    </source>
</evidence>
<dbReference type="Proteomes" id="UP001549920">
    <property type="component" value="Unassembled WGS sequence"/>
</dbReference>
<dbReference type="Pfam" id="PF03645">
    <property type="entry name" value="Tctex-1"/>
    <property type="match status" value="1"/>
</dbReference>